<keyword evidence="4" id="KW-0233">DNA recombination</keyword>
<dbReference type="Pfam" id="PF02646">
    <property type="entry name" value="RmuC"/>
    <property type="match status" value="1"/>
</dbReference>
<gene>
    <name evidence="7" type="ORF">E0F26_02760</name>
</gene>
<evidence type="ECO:0000256" key="2">
    <source>
        <dbReference type="ARBA" id="ARBA00009840"/>
    </source>
</evidence>
<name>A0ABY6Q530_9GAMM</name>
<evidence type="ECO:0000313" key="8">
    <source>
        <dbReference type="Proteomes" id="UP001317963"/>
    </source>
</evidence>
<feature type="coiled-coil region" evidence="5">
    <location>
        <begin position="41"/>
        <end position="107"/>
    </location>
</feature>
<evidence type="ECO:0000256" key="5">
    <source>
        <dbReference type="SAM" id="Coils"/>
    </source>
</evidence>
<dbReference type="EMBL" id="CP036501">
    <property type="protein sequence ID" value="UZP73724.1"/>
    <property type="molecule type" value="Genomic_DNA"/>
</dbReference>
<dbReference type="InterPro" id="IPR003798">
    <property type="entry name" value="DNA_recombination_RmuC"/>
</dbReference>
<comment type="function">
    <text evidence="1">Involved in DNA recombination.</text>
</comment>
<dbReference type="Proteomes" id="UP001317963">
    <property type="component" value="Chromosome"/>
</dbReference>
<comment type="similarity">
    <text evidence="2">Belongs to the RmuC family.</text>
</comment>
<proteinExistence type="inferred from homology"/>
<keyword evidence="3 5" id="KW-0175">Coiled coil</keyword>
<evidence type="ECO:0000256" key="6">
    <source>
        <dbReference type="SAM" id="MobiDB-lite"/>
    </source>
</evidence>
<dbReference type="RefSeq" id="WP_279242519.1">
    <property type="nucleotide sequence ID" value="NZ_CP036501.1"/>
</dbReference>
<protein>
    <submittedName>
        <fullName evidence="7">DNA recombination protein RmuC</fullName>
    </submittedName>
</protein>
<evidence type="ECO:0000313" key="7">
    <source>
        <dbReference type="EMBL" id="UZP73724.1"/>
    </source>
</evidence>
<sequence>MGLDALVVSLVLGILFLAATTYNNRKHRQYKESVSEALTRGDVAKEGLEQLKIEMAALNEQLSASVAREEGLKATLSIKETEHTAKLALLEDAKKVLKLEFEKAAQTLVSQGEKTLASRNQESLDQLLKPLSEKIDGFQSRVNQVHTDLTGQNAVLKTQIKQLHDMGQVMSSEASNLTQALKGDKKLVGNWGEAQLERTLELAGLRRGEHYEAQQAFKGEDGQRFLPDFVIFLPQDKHVVIDSKVSLVDYERAITAEEDAVRTQALVAHANAVKRHIDQLSDKDYANLAGLQSPDFVLMFMPVEPAYIEIMRTNRDLFNYGYKKNVILVSHTTLMPILRTVANLWMVERSNEEAREISDRAGDIFNAVCLVAERMENVGSALSQTTKRYNDAVKSLVGRQGLHGKVDRFQTLSTRVSKSFPENIDVLPEQTDANQLSLATDKGNTPKEDKPD</sequence>
<evidence type="ECO:0000256" key="1">
    <source>
        <dbReference type="ARBA" id="ARBA00003416"/>
    </source>
</evidence>
<organism evidence="7 8">
    <name type="scientific">Candidatus Paraluminiphilus aquimaris</name>
    <dbReference type="NCBI Taxonomy" id="2518994"/>
    <lineage>
        <taxon>Bacteria</taxon>
        <taxon>Pseudomonadati</taxon>
        <taxon>Pseudomonadota</taxon>
        <taxon>Gammaproteobacteria</taxon>
        <taxon>Cellvibrionales</taxon>
        <taxon>Halieaceae</taxon>
        <taxon>Candidatus Paraluminiphilus</taxon>
    </lineage>
</organism>
<evidence type="ECO:0000256" key="3">
    <source>
        <dbReference type="ARBA" id="ARBA00023054"/>
    </source>
</evidence>
<dbReference type="PANTHER" id="PTHR30563:SF0">
    <property type="entry name" value="DNA RECOMBINATION PROTEIN RMUC"/>
    <property type="match status" value="1"/>
</dbReference>
<accession>A0ABY6Q530</accession>
<keyword evidence="8" id="KW-1185">Reference proteome</keyword>
<reference evidence="7 8" key="1">
    <citation type="submission" date="2019-02" db="EMBL/GenBank/DDBJ databases">
        <title>Halieaceae_genomes.</title>
        <authorList>
            <person name="Li S.-H."/>
        </authorList>
    </citation>
    <scope>NUCLEOTIDE SEQUENCE [LARGE SCALE GENOMIC DNA]</scope>
    <source>
        <strain evidence="7 8">JH123</strain>
    </source>
</reference>
<evidence type="ECO:0000256" key="4">
    <source>
        <dbReference type="ARBA" id="ARBA00023172"/>
    </source>
</evidence>
<feature type="region of interest" description="Disordered" evidence="6">
    <location>
        <begin position="429"/>
        <end position="452"/>
    </location>
</feature>
<dbReference type="PANTHER" id="PTHR30563">
    <property type="entry name" value="DNA RECOMBINATION PROTEIN RMUC"/>
    <property type="match status" value="1"/>
</dbReference>